<dbReference type="SMART" id="SM00406">
    <property type="entry name" value="IGv"/>
    <property type="match status" value="1"/>
</dbReference>
<organism evidence="5 6">
    <name type="scientific">Lanius ludovicianus</name>
    <name type="common">Loggerhead shrike</name>
    <dbReference type="NCBI Taxonomy" id="28713"/>
    <lineage>
        <taxon>Eukaryota</taxon>
        <taxon>Metazoa</taxon>
        <taxon>Chordata</taxon>
        <taxon>Craniata</taxon>
        <taxon>Vertebrata</taxon>
        <taxon>Euteleostomi</taxon>
        <taxon>Archelosauria</taxon>
        <taxon>Archosauria</taxon>
        <taxon>Dinosauria</taxon>
        <taxon>Saurischia</taxon>
        <taxon>Theropoda</taxon>
        <taxon>Coelurosauria</taxon>
        <taxon>Aves</taxon>
        <taxon>Neognathae</taxon>
        <taxon>Neoaves</taxon>
        <taxon>Telluraves</taxon>
        <taxon>Australaves</taxon>
        <taxon>Passeriformes</taxon>
        <taxon>Corvoidea</taxon>
        <taxon>Laniidae</taxon>
        <taxon>Lanius</taxon>
    </lineage>
</organism>
<name>A0A7K5RVU2_LANLU</name>
<dbReference type="InterPro" id="IPR007110">
    <property type="entry name" value="Ig-like_dom"/>
</dbReference>
<proteinExistence type="predicted"/>
<dbReference type="InterPro" id="IPR050199">
    <property type="entry name" value="IgHV"/>
</dbReference>
<dbReference type="Gene3D" id="2.60.40.10">
    <property type="entry name" value="Immunoglobulins"/>
    <property type="match status" value="1"/>
</dbReference>
<evidence type="ECO:0000313" key="6">
    <source>
        <dbReference type="Proteomes" id="UP000547499"/>
    </source>
</evidence>
<gene>
    <name evidence="5" type="primary">Ighv343_1</name>
    <name evidence="5" type="ORF">LANLUD_R14919</name>
</gene>
<keyword evidence="1" id="KW-0391">Immunity</keyword>
<reference evidence="5 6" key="1">
    <citation type="submission" date="2019-09" db="EMBL/GenBank/DDBJ databases">
        <title>Bird 10,000 Genomes (B10K) Project - Family phase.</title>
        <authorList>
            <person name="Zhang G."/>
        </authorList>
    </citation>
    <scope>NUCLEOTIDE SEQUENCE [LARGE SCALE GENOMIC DNA]</scope>
    <source>
        <strain evidence="5">B10K-DU-001-65</strain>
        <tissue evidence="5">Muscle</tissue>
    </source>
</reference>
<comment type="caution">
    <text evidence="5">The sequence shown here is derived from an EMBL/GenBank/DDBJ whole genome shotgun (WGS) entry which is preliminary data.</text>
</comment>
<dbReference type="GO" id="GO:0005576">
    <property type="term" value="C:extracellular region"/>
    <property type="evidence" value="ECO:0007669"/>
    <property type="project" value="UniProtKB-ARBA"/>
</dbReference>
<evidence type="ECO:0000256" key="2">
    <source>
        <dbReference type="ARBA" id="ARBA00023130"/>
    </source>
</evidence>
<dbReference type="AlphaFoldDB" id="A0A7K5RVU2"/>
<dbReference type="Pfam" id="PF07686">
    <property type="entry name" value="V-set"/>
    <property type="match status" value="1"/>
</dbReference>
<feature type="non-terminal residue" evidence="5">
    <location>
        <position position="1"/>
    </location>
</feature>
<keyword evidence="2" id="KW-1064">Adaptive immunity</keyword>
<feature type="non-terminal residue" evidence="5">
    <location>
        <position position="75"/>
    </location>
</feature>
<dbReference type="GO" id="GO:0019814">
    <property type="term" value="C:immunoglobulin complex"/>
    <property type="evidence" value="ECO:0007669"/>
    <property type="project" value="UniProtKB-KW"/>
</dbReference>
<evidence type="ECO:0000256" key="3">
    <source>
        <dbReference type="ARBA" id="ARBA00043265"/>
    </source>
</evidence>
<dbReference type="SUPFAM" id="SSF48726">
    <property type="entry name" value="Immunoglobulin"/>
    <property type="match status" value="1"/>
</dbReference>
<evidence type="ECO:0000313" key="5">
    <source>
        <dbReference type="EMBL" id="NWT83832.1"/>
    </source>
</evidence>
<dbReference type="EMBL" id="VYXG01005699">
    <property type="protein sequence ID" value="NWT83832.1"/>
    <property type="molecule type" value="Genomic_DNA"/>
</dbReference>
<protein>
    <submittedName>
        <fullName evidence="5">HV343 protein</fullName>
    </submittedName>
</protein>
<keyword evidence="3" id="KW-1280">Immunoglobulin</keyword>
<dbReference type="InterPro" id="IPR036179">
    <property type="entry name" value="Ig-like_dom_sf"/>
</dbReference>
<keyword evidence="6" id="KW-1185">Reference proteome</keyword>
<dbReference type="GO" id="GO:0002250">
    <property type="term" value="P:adaptive immune response"/>
    <property type="evidence" value="ECO:0007669"/>
    <property type="project" value="UniProtKB-KW"/>
</dbReference>
<accession>A0A7K5RVU2</accession>
<feature type="domain" description="Ig-like" evidence="4">
    <location>
        <begin position="1"/>
        <end position="75"/>
    </location>
</feature>
<dbReference type="Proteomes" id="UP000547499">
    <property type="component" value="Unassembled WGS sequence"/>
</dbReference>
<dbReference type="InterPro" id="IPR013783">
    <property type="entry name" value="Ig-like_fold"/>
</dbReference>
<evidence type="ECO:0000259" key="4">
    <source>
        <dbReference type="PROSITE" id="PS50835"/>
    </source>
</evidence>
<sequence>ASGFDFAQFNMVWARQRPGQGLEWVAGISSDGGTALYTASVKGLFRISRDNGQSSVTLAMNSLRDGDSGSYFCAK</sequence>
<dbReference type="PROSITE" id="PS50835">
    <property type="entry name" value="IG_LIKE"/>
    <property type="match status" value="1"/>
</dbReference>
<evidence type="ECO:0000256" key="1">
    <source>
        <dbReference type="ARBA" id="ARBA00022859"/>
    </source>
</evidence>
<dbReference type="PANTHER" id="PTHR23266">
    <property type="entry name" value="IMMUNOGLOBULIN HEAVY CHAIN"/>
    <property type="match status" value="1"/>
</dbReference>
<dbReference type="InterPro" id="IPR013106">
    <property type="entry name" value="Ig_V-set"/>
</dbReference>